<sequence>MKTLIVYVSVHHGNSEKVAKVMSNTLGADLLQVEQVDANVLAQYDVIGFGSGIYFGRHHKSLLDFVDKLPVLKNKKEFIFSTSGLRKIRFIHDFDKPLKEKLLEKGFNIIGEFSCRGFDTSRAAKIVGGINRGRPNAKDLKRAEDFAKSLKDKRPSGYNVRNYQA</sequence>
<reference evidence="2" key="1">
    <citation type="journal article" date="2014" name="Front. Microbiol.">
        <title>High frequency of phylogenetically diverse reductive dehalogenase-homologous genes in deep subseafloor sedimentary metagenomes.</title>
        <authorList>
            <person name="Kawai M."/>
            <person name="Futagami T."/>
            <person name="Toyoda A."/>
            <person name="Takaki Y."/>
            <person name="Nishi S."/>
            <person name="Hori S."/>
            <person name="Arai W."/>
            <person name="Tsubouchi T."/>
            <person name="Morono Y."/>
            <person name="Uchiyama I."/>
            <person name="Ito T."/>
            <person name="Fujiyama A."/>
            <person name="Inagaki F."/>
            <person name="Takami H."/>
        </authorList>
    </citation>
    <scope>NUCLEOTIDE SEQUENCE</scope>
    <source>
        <strain evidence="2">Expedition CK06-06</strain>
    </source>
</reference>
<dbReference type="PANTHER" id="PTHR38030:SF2">
    <property type="entry name" value="PROTOPORPHYRINOGEN IX DEHYDROGENASE [QUINONE]"/>
    <property type="match status" value="1"/>
</dbReference>
<comment type="caution">
    <text evidence="2">The sequence shown here is derived from an EMBL/GenBank/DDBJ whole genome shotgun (WGS) entry which is preliminary data.</text>
</comment>
<dbReference type="Gene3D" id="3.40.50.360">
    <property type="match status" value="1"/>
</dbReference>
<dbReference type="PROSITE" id="PS50902">
    <property type="entry name" value="FLAVODOXIN_LIKE"/>
    <property type="match status" value="1"/>
</dbReference>
<dbReference type="InterPro" id="IPR052200">
    <property type="entry name" value="Protoporphyrinogen_IX_DH"/>
</dbReference>
<dbReference type="Pfam" id="PF12724">
    <property type="entry name" value="Flavodoxin_5"/>
    <property type="match status" value="1"/>
</dbReference>
<accession>X1KKT2</accession>
<dbReference type="SUPFAM" id="SSF52218">
    <property type="entry name" value="Flavoproteins"/>
    <property type="match status" value="1"/>
</dbReference>
<dbReference type="InterPro" id="IPR029039">
    <property type="entry name" value="Flavoprotein-like_sf"/>
</dbReference>
<dbReference type="EMBL" id="BARU01038259">
    <property type="protein sequence ID" value="GAH82683.1"/>
    <property type="molecule type" value="Genomic_DNA"/>
</dbReference>
<gene>
    <name evidence="2" type="ORF">S03H2_59494</name>
</gene>
<proteinExistence type="predicted"/>
<dbReference type="InterPro" id="IPR026816">
    <property type="entry name" value="Flavodoxin_dom"/>
</dbReference>
<protein>
    <recommendedName>
        <fullName evidence="1">Flavodoxin-like domain-containing protein</fullName>
    </recommendedName>
</protein>
<dbReference type="AlphaFoldDB" id="X1KKT2"/>
<name>X1KKT2_9ZZZZ</name>
<dbReference type="InterPro" id="IPR008254">
    <property type="entry name" value="Flavodoxin/NO_synth"/>
</dbReference>
<evidence type="ECO:0000313" key="2">
    <source>
        <dbReference type="EMBL" id="GAH82683.1"/>
    </source>
</evidence>
<feature type="domain" description="Flavodoxin-like" evidence="1">
    <location>
        <begin position="4"/>
        <end position="151"/>
    </location>
</feature>
<dbReference type="GO" id="GO:0006783">
    <property type="term" value="P:heme biosynthetic process"/>
    <property type="evidence" value="ECO:0007669"/>
    <property type="project" value="TreeGrafter"/>
</dbReference>
<dbReference type="GO" id="GO:0070819">
    <property type="term" value="F:menaquinone-dependent protoporphyrinogen oxidase activity"/>
    <property type="evidence" value="ECO:0007669"/>
    <property type="project" value="TreeGrafter"/>
</dbReference>
<evidence type="ECO:0000259" key="1">
    <source>
        <dbReference type="PROSITE" id="PS50902"/>
    </source>
</evidence>
<organism evidence="2">
    <name type="scientific">marine sediment metagenome</name>
    <dbReference type="NCBI Taxonomy" id="412755"/>
    <lineage>
        <taxon>unclassified sequences</taxon>
        <taxon>metagenomes</taxon>
        <taxon>ecological metagenomes</taxon>
    </lineage>
</organism>
<dbReference type="PANTHER" id="PTHR38030">
    <property type="entry name" value="PROTOPORPHYRINOGEN IX DEHYDROGENASE [MENAQUINONE]"/>
    <property type="match status" value="1"/>
</dbReference>
<dbReference type="GO" id="GO:0010181">
    <property type="term" value="F:FMN binding"/>
    <property type="evidence" value="ECO:0007669"/>
    <property type="project" value="InterPro"/>
</dbReference>